<sequence length="142" mass="16029">MMSEQLQNIVKTVTFNAPIEKVWDTVTDAKKLGSWFMPNDFKPIEGHAFTLQSPFGPSPCKVEKVDAPHFVRFAWDTDGWFVTFELKQSGEQTVFTLTHGGWKEASHLIPKANMPADAVRQNMDNGWSMLVGKKLKETVETA</sequence>
<dbReference type="SUPFAM" id="SSF55961">
    <property type="entry name" value="Bet v1-like"/>
    <property type="match status" value="1"/>
</dbReference>
<accession>A0AAJ5D7R7</accession>
<dbReference type="Pfam" id="PF08327">
    <property type="entry name" value="AHSA1"/>
    <property type="match status" value="1"/>
</dbReference>
<feature type="domain" description="Activator of Hsp90 ATPase homologue 1/2-like C-terminal" evidence="2">
    <location>
        <begin position="16"/>
        <end position="140"/>
    </location>
</feature>
<dbReference type="Gene3D" id="3.30.530.20">
    <property type="match status" value="1"/>
</dbReference>
<dbReference type="AlphaFoldDB" id="A0AAJ5D7R7"/>
<organism evidence="3 4">
    <name type="scientific">Lysinibacillus sphaericus</name>
    <name type="common">Bacillus sphaericus</name>
    <dbReference type="NCBI Taxonomy" id="1421"/>
    <lineage>
        <taxon>Bacteria</taxon>
        <taxon>Bacillati</taxon>
        <taxon>Bacillota</taxon>
        <taxon>Bacilli</taxon>
        <taxon>Bacillales</taxon>
        <taxon>Bacillaceae</taxon>
        <taxon>Lysinibacillus</taxon>
    </lineage>
</organism>
<dbReference type="EMBL" id="UFSZ01000001">
    <property type="protein sequence ID" value="SUV15304.1"/>
    <property type="molecule type" value="Genomic_DNA"/>
</dbReference>
<dbReference type="InterPro" id="IPR023393">
    <property type="entry name" value="START-like_dom_sf"/>
</dbReference>
<comment type="caution">
    <text evidence="3">The sequence shown here is derived from an EMBL/GenBank/DDBJ whole genome shotgun (WGS) entry which is preliminary data.</text>
</comment>
<name>A0AAJ5D7R7_LYSSH</name>
<dbReference type="CDD" id="cd07814">
    <property type="entry name" value="SRPBCC_CalC_Aha1-like"/>
    <property type="match status" value="1"/>
</dbReference>
<comment type="similarity">
    <text evidence="1">Belongs to the AHA1 family.</text>
</comment>
<reference evidence="3 4" key="1">
    <citation type="submission" date="2018-06" db="EMBL/GenBank/DDBJ databases">
        <authorList>
            <consortium name="Pathogen Informatics"/>
            <person name="Doyle S."/>
        </authorList>
    </citation>
    <scope>NUCLEOTIDE SEQUENCE [LARGE SCALE GENOMIC DNA]</scope>
    <source>
        <strain evidence="3 4">NCTC10338</strain>
    </source>
</reference>
<evidence type="ECO:0000313" key="3">
    <source>
        <dbReference type="EMBL" id="SUV15304.1"/>
    </source>
</evidence>
<dbReference type="InterPro" id="IPR013538">
    <property type="entry name" value="ASHA1/2-like_C"/>
</dbReference>
<gene>
    <name evidence="3" type="primary">yndB</name>
    <name evidence="3" type="ORF">NCTC10338_00368</name>
</gene>
<dbReference type="Proteomes" id="UP000255295">
    <property type="component" value="Unassembled WGS sequence"/>
</dbReference>
<proteinExistence type="inferred from homology"/>
<evidence type="ECO:0000256" key="1">
    <source>
        <dbReference type="ARBA" id="ARBA00006817"/>
    </source>
</evidence>
<protein>
    <submittedName>
        <fullName evidence="3">Activator of Hsp90 ATPase homolog 1-like protein</fullName>
    </submittedName>
</protein>
<evidence type="ECO:0000259" key="2">
    <source>
        <dbReference type="Pfam" id="PF08327"/>
    </source>
</evidence>
<evidence type="ECO:0000313" key="4">
    <source>
        <dbReference type="Proteomes" id="UP000255295"/>
    </source>
</evidence>